<gene>
    <name evidence="6" type="ORF">DFP97_13416</name>
</gene>
<dbReference type="SUPFAM" id="SSF53720">
    <property type="entry name" value="ALDH-like"/>
    <property type="match status" value="1"/>
</dbReference>
<dbReference type="InterPro" id="IPR012394">
    <property type="entry name" value="Aldehyde_DH_NAD(P)"/>
</dbReference>
<dbReference type="PANTHER" id="PTHR43570:SF16">
    <property type="entry name" value="ALDEHYDE DEHYDROGENASE TYPE III, ISOFORM Q"/>
    <property type="match status" value="1"/>
</dbReference>
<evidence type="ECO:0000256" key="1">
    <source>
        <dbReference type="ARBA" id="ARBA00009986"/>
    </source>
</evidence>
<reference evidence="6 7" key="1">
    <citation type="submission" date="2018-07" db="EMBL/GenBank/DDBJ databases">
        <title>Genomic Encyclopedia of Type Strains, Phase III (KMG-III): the genomes of soil and plant-associated and newly described type strains.</title>
        <authorList>
            <person name="Whitman W."/>
        </authorList>
    </citation>
    <scope>NUCLEOTIDE SEQUENCE [LARGE SCALE GENOMIC DNA]</scope>
    <source>
        <strain evidence="6 7">CECT 7506</strain>
    </source>
</reference>
<name>A0A368VIP4_9BACL</name>
<dbReference type="GO" id="GO:0006081">
    <property type="term" value="P:aldehyde metabolic process"/>
    <property type="evidence" value="ECO:0007669"/>
    <property type="project" value="InterPro"/>
</dbReference>
<feature type="active site" evidence="4">
    <location>
        <position position="213"/>
    </location>
</feature>
<accession>A0A368VIP4</accession>
<dbReference type="InterPro" id="IPR016162">
    <property type="entry name" value="Ald_DH_N"/>
</dbReference>
<dbReference type="GO" id="GO:0004029">
    <property type="term" value="F:aldehyde dehydrogenase (NAD+) activity"/>
    <property type="evidence" value="ECO:0007669"/>
    <property type="project" value="TreeGrafter"/>
</dbReference>
<evidence type="ECO:0000256" key="4">
    <source>
        <dbReference type="PIRSR" id="PIRSR036492-1"/>
    </source>
</evidence>
<evidence type="ECO:0000256" key="3">
    <source>
        <dbReference type="PIRNR" id="PIRNR036492"/>
    </source>
</evidence>
<keyword evidence="7" id="KW-1185">Reference proteome</keyword>
<feature type="active site" evidence="4">
    <location>
        <position position="247"/>
    </location>
</feature>
<feature type="domain" description="Aldehyde dehydrogenase" evidence="5">
    <location>
        <begin position="15"/>
        <end position="430"/>
    </location>
</feature>
<protein>
    <recommendedName>
        <fullName evidence="3">Aldehyde dehydrogenase</fullName>
    </recommendedName>
</protein>
<dbReference type="Gene3D" id="3.40.605.10">
    <property type="entry name" value="Aldehyde Dehydrogenase, Chain A, domain 1"/>
    <property type="match status" value="1"/>
</dbReference>
<comment type="similarity">
    <text evidence="1 3">Belongs to the aldehyde dehydrogenase family.</text>
</comment>
<dbReference type="PIRSF" id="PIRSF036492">
    <property type="entry name" value="ALDH"/>
    <property type="match status" value="1"/>
</dbReference>
<dbReference type="CDD" id="cd07087">
    <property type="entry name" value="ALDH_F3-13-14_CALDH-like"/>
    <property type="match status" value="1"/>
</dbReference>
<dbReference type="PANTHER" id="PTHR43570">
    <property type="entry name" value="ALDEHYDE DEHYDROGENASE"/>
    <property type="match status" value="1"/>
</dbReference>
<keyword evidence="2 3" id="KW-0560">Oxidoreductase</keyword>
<comment type="caution">
    <text evidence="6">The sequence shown here is derived from an EMBL/GenBank/DDBJ whole genome shotgun (WGS) entry which is preliminary data.</text>
</comment>
<evidence type="ECO:0000259" key="5">
    <source>
        <dbReference type="Pfam" id="PF00171"/>
    </source>
</evidence>
<dbReference type="InterPro" id="IPR016161">
    <property type="entry name" value="Ald_DH/histidinol_DH"/>
</dbReference>
<evidence type="ECO:0000313" key="6">
    <source>
        <dbReference type="EMBL" id="RCW40540.1"/>
    </source>
</evidence>
<organism evidence="6 7">
    <name type="scientific">Paenibacillus prosopidis</name>
    <dbReference type="NCBI Taxonomy" id="630520"/>
    <lineage>
        <taxon>Bacteria</taxon>
        <taxon>Bacillati</taxon>
        <taxon>Bacillota</taxon>
        <taxon>Bacilli</taxon>
        <taxon>Bacillales</taxon>
        <taxon>Paenibacillaceae</taxon>
        <taxon>Paenibacillus</taxon>
    </lineage>
</organism>
<proteinExistence type="inferred from homology"/>
<dbReference type="GO" id="GO:0005737">
    <property type="term" value="C:cytoplasm"/>
    <property type="evidence" value="ECO:0007669"/>
    <property type="project" value="TreeGrafter"/>
</dbReference>
<dbReference type="Gene3D" id="3.40.309.10">
    <property type="entry name" value="Aldehyde Dehydrogenase, Chain A, domain 2"/>
    <property type="match status" value="1"/>
</dbReference>
<dbReference type="AlphaFoldDB" id="A0A368VIP4"/>
<evidence type="ECO:0000313" key="7">
    <source>
        <dbReference type="Proteomes" id="UP000252415"/>
    </source>
</evidence>
<dbReference type="Proteomes" id="UP000252415">
    <property type="component" value="Unassembled WGS sequence"/>
</dbReference>
<sequence>MQMNKFENRFKSQREYFNTNVTRSYEWRIEQLERMERMIGENNIALQEAMERDFKTASQEKVFETSAMLATIQFMKHELKSWMEPVEAPLPKFLRESGHKGIVTRDPYGVALIIGAYNGPLTLLIHPALTALTAGNTCILKLPATLTATNALLLELVPKYFDPRAVTAVTGNREEITELLKLPFDFIFFTGSTKTGKVIMKAAAENLTPVLLELGGQNPALVDETANIPDAAKKLVWGATAWGGQWCTSPGYAYVHESVAEEFVSEAKKAVIELYGNDPKNNPDFSNIINAREVERLASLIDPSKVVSGGQYDAEARHFDPTILYPVTFDDKIMEGEIFGPILPIIIYKTLDEAFTQITSMPRPLGAYVFSRDQKTIDRFIGGLSFGGGAVNQTNVQLFIESMPFGGIGPSGMGHYYGKYGFDSLTHAKSMLISPPDVGIDHLLPPYTQEKVEALVKWSDY</sequence>
<dbReference type="InterPro" id="IPR015590">
    <property type="entry name" value="Aldehyde_DH_dom"/>
</dbReference>
<dbReference type="EMBL" id="QPJD01000034">
    <property type="protein sequence ID" value="RCW40540.1"/>
    <property type="molecule type" value="Genomic_DNA"/>
</dbReference>
<dbReference type="Pfam" id="PF00171">
    <property type="entry name" value="Aldedh"/>
    <property type="match status" value="1"/>
</dbReference>
<dbReference type="InterPro" id="IPR016163">
    <property type="entry name" value="Ald_DH_C"/>
</dbReference>
<evidence type="ECO:0000256" key="2">
    <source>
        <dbReference type="ARBA" id="ARBA00023002"/>
    </source>
</evidence>